<dbReference type="Gene3D" id="3.40.47.10">
    <property type="match status" value="1"/>
</dbReference>
<organism evidence="3 4">
    <name type="scientific">Streptomyces lonegramiae</name>
    <dbReference type="NCBI Taxonomy" id="3075524"/>
    <lineage>
        <taxon>Bacteria</taxon>
        <taxon>Bacillati</taxon>
        <taxon>Actinomycetota</taxon>
        <taxon>Actinomycetes</taxon>
        <taxon>Kitasatosporales</taxon>
        <taxon>Streptomycetaceae</taxon>
        <taxon>Streptomyces</taxon>
    </lineage>
</organism>
<name>A0ABU2X809_9ACTN</name>
<proteinExistence type="predicted"/>
<dbReference type="SUPFAM" id="SSF53901">
    <property type="entry name" value="Thiolase-like"/>
    <property type="match status" value="2"/>
</dbReference>
<comment type="caution">
    <text evidence="3">The sequence shown here is derived from an EMBL/GenBank/DDBJ whole genome shotgun (WGS) entry which is preliminary data.</text>
</comment>
<evidence type="ECO:0000256" key="1">
    <source>
        <dbReference type="ARBA" id="ARBA00022679"/>
    </source>
</evidence>
<evidence type="ECO:0000313" key="4">
    <source>
        <dbReference type="Proteomes" id="UP001180754"/>
    </source>
</evidence>
<dbReference type="RefSeq" id="WP_311721770.1">
    <property type="nucleotide sequence ID" value="NZ_JAVRFD010000001.1"/>
</dbReference>
<evidence type="ECO:0000259" key="2">
    <source>
        <dbReference type="Pfam" id="PF00109"/>
    </source>
</evidence>
<dbReference type="InterPro" id="IPR014030">
    <property type="entry name" value="Ketoacyl_synth_N"/>
</dbReference>
<keyword evidence="4" id="KW-1185">Reference proteome</keyword>
<accession>A0ABU2X809</accession>
<dbReference type="EMBL" id="JAVRFD010000001">
    <property type="protein sequence ID" value="MDT0541502.1"/>
    <property type="molecule type" value="Genomic_DNA"/>
</dbReference>
<gene>
    <name evidence="3" type="ORF">RND15_02065</name>
</gene>
<dbReference type="Proteomes" id="UP001180754">
    <property type="component" value="Unassembled WGS sequence"/>
</dbReference>
<dbReference type="PANTHER" id="PTHR11712">
    <property type="entry name" value="POLYKETIDE SYNTHASE-RELATED"/>
    <property type="match status" value="1"/>
</dbReference>
<dbReference type="InterPro" id="IPR000794">
    <property type="entry name" value="Beta-ketoacyl_synthase"/>
</dbReference>
<evidence type="ECO:0000313" key="3">
    <source>
        <dbReference type="EMBL" id="MDT0541502.1"/>
    </source>
</evidence>
<sequence>MTTVEATGPLRPRGVDTDSRALVLSGWSTVTGYGVGRDALRDGLLSGRSAVADLEAAGFPGPARAAVVPGFKAADHLGRKGTRTMSRSTAFAVTAVDVLLRELGPEVTEDPERIGLVLGVGQGNVQAAMDFTREALTASRPYHVDAMRFPDTFLNRAAGQSAIWHHLKGPNTTIAGGRLSALLAIGYGARLCRGGHCRRLLVGATEEYSQARALLVDAASGPSDTPAPLGEGCLVALMESAADAAAAGRVPVATVLATHFRATPEPETGGAELAECVRAVLAKAGATADRIRLVAPLGEHSEQEEAGIRAVTGRSAMHWLHCRPLLGDAFAASAGLQLSAALAAGRHWSEPADLALVTGIDRDGTVGCALLGRPA</sequence>
<reference evidence="3" key="1">
    <citation type="submission" date="2024-05" db="EMBL/GenBank/DDBJ databases">
        <title>30 novel species of actinomycetes from the DSMZ collection.</title>
        <authorList>
            <person name="Nouioui I."/>
        </authorList>
    </citation>
    <scope>NUCLEOTIDE SEQUENCE</scope>
    <source>
        <strain evidence="3">DSM 41529</strain>
    </source>
</reference>
<dbReference type="Pfam" id="PF00109">
    <property type="entry name" value="ketoacyl-synt"/>
    <property type="match status" value="1"/>
</dbReference>
<keyword evidence="1" id="KW-0808">Transferase</keyword>
<feature type="domain" description="Beta-ketoacyl synthase-like N-terminal" evidence="2">
    <location>
        <begin position="23"/>
        <end position="212"/>
    </location>
</feature>
<protein>
    <submittedName>
        <fullName evidence="3">Beta-ketoacyl synthase N-terminal-like domain-containing protein</fullName>
    </submittedName>
</protein>
<dbReference type="InterPro" id="IPR016039">
    <property type="entry name" value="Thiolase-like"/>
</dbReference>
<dbReference type="PANTHER" id="PTHR11712:SF347">
    <property type="entry name" value="BETA KETOACYL-ACYL CARRIER PROTEIN SYNTHASE"/>
    <property type="match status" value="1"/>
</dbReference>